<protein>
    <submittedName>
        <fullName evidence="2">Bifunctional DNA primase/polymerase</fullName>
    </submittedName>
</protein>
<reference evidence="2 3" key="1">
    <citation type="journal article" date="2020" name="Harmful Algae">
        <title>Molecular and morphological characterization of a novel dihydroanatoxin-a producing Microcoleus species (cyanobacteria) from the Russian River, California, USA.</title>
        <authorList>
            <person name="Conklin K.Y."/>
            <person name="Stancheva R."/>
            <person name="Otten T.G."/>
            <person name="Fadness R."/>
            <person name="Boyer G.L."/>
            <person name="Read B."/>
            <person name="Zhang X."/>
            <person name="Sheath R.G."/>
        </authorList>
    </citation>
    <scope>NUCLEOTIDE SEQUENCE [LARGE SCALE GENOMIC DNA]</scope>
    <source>
        <strain evidence="2 3">PTRS2</strain>
    </source>
</reference>
<gene>
    <name evidence="2" type="ORF">WMG39_11585</name>
</gene>
<accession>A0ABU8YMH7</accession>
<evidence type="ECO:0000313" key="2">
    <source>
        <dbReference type="EMBL" id="MEK0185481.1"/>
    </source>
</evidence>
<name>A0ABU8YMH7_9CYAN</name>
<dbReference type="Proteomes" id="UP001384579">
    <property type="component" value="Unassembled WGS sequence"/>
</dbReference>
<dbReference type="InterPro" id="IPR015330">
    <property type="entry name" value="DNA_primase/pol_bifunc_N"/>
</dbReference>
<proteinExistence type="predicted"/>
<evidence type="ECO:0000313" key="3">
    <source>
        <dbReference type="Proteomes" id="UP001384579"/>
    </source>
</evidence>
<comment type="caution">
    <text evidence="2">The sequence shown here is derived from an EMBL/GenBank/DDBJ whole genome shotgun (WGS) entry which is preliminary data.</text>
</comment>
<sequence length="492" mass="55122">MQTLPTLPTLLSIPDDWPLVPVKGKRPYKKKWATHEYDRLEILTELQSGKATGLGLKLGKGLLAVDFDGESAANLLAKLAGENSLAEFTRTTAWTSGRPGRKQVLFSVPEKDWCRLRNRKIYTGVTDQGGKEECLEFRWLGTQSVLPPSLHPDTGKPYCWLNSPLKNPPVLVPDWLVEVCENWHSEYVGPEDLELVRFPARLFASFGRQLAVWLLARRSDTSRLNHAGKSKGSGVGKFTLLAASKILNRSPGHVRKLLGSAKKSGLIRDYKQSGDWVTVYYSSFEKAIVLTGIEKIGPIAAINIDSLASLHIIATEVEAQNLQRASLHRQRLEEVEQIKAQGLDPGQTPTEIVKPSDLHTCGYPARVLGKSDRFFYCSSEFRFYGGSHGAIAQSRGISTATVSRHLSNRYRLKASPVRNFREELVPLVGKQLLEKIPQVKGLPPGLCQEEGLLFLKGDWWKPHCKVYLLDHRLVAAKVRRKRVKQLLDKREL</sequence>
<dbReference type="EMBL" id="JBBLXS010000123">
    <property type="protein sequence ID" value="MEK0185481.1"/>
    <property type="molecule type" value="Genomic_DNA"/>
</dbReference>
<dbReference type="Pfam" id="PF09250">
    <property type="entry name" value="Prim-Pol"/>
    <property type="match status" value="1"/>
</dbReference>
<evidence type="ECO:0000259" key="1">
    <source>
        <dbReference type="SMART" id="SM00943"/>
    </source>
</evidence>
<organism evidence="2 3">
    <name type="scientific">Microcoleus anatoxicus PTRS2</name>
    <dbReference type="NCBI Taxonomy" id="2705321"/>
    <lineage>
        <taxon>Bacteria</taxon>
        <taxon>Bacillati</taxon>
        <taxon>Cyanobacteriota</taxon>
        <taxon>Cyanophyceae</taxon>
        <taxon>Oscillatoriophycideae</taxon>
        <taxon>Oscillatoriales</taxon>
        <taxon>Microcoleaceae</taxon>
        <taxon>Microcoleus</taxon>
        <taxon>Microcoleus anatoxicus</taxon>
    </lineage>
</organism>
<keyword evidence="3" id="KW-1185">Reference proteome</keyword>
<dbReference type="SMART" id="SM00943">
    <property type="entry name" value="Prim-Pol"/>
    <property type="match status" value="1"/>
</dbReference>
<dbReference type="RefSeq" id="WP_340517139.1">
    <property type="nucleotide sequence ID" value="NZ_JBBLXS010000123.1"/>
</dbReference>
<feature type="domain" description="DNA primase/polymerase bifunctional N-terminal" evidence="1">
    <location>
        <begin position="10"/>
        <end position="176"/>
    </location>
</feature>